<proteinExistence type="predicted"/>
<name>A0A834QZ56_SARSC</name>
<feature type="domain" description="LIM zinc-binding" evidence="5">
    <location>
        <begin position="94"/>
        <end position="181"/>
    </location>
</feature>
<dbReference type="EnsemblMetazoa" id="SSS_2256s_mrna">
    <property type="protein sequence ID" value="KAF7488094.1"/>
    <property type="gene ID" value="SSS_2256"/>
</dbReference>
<reference evidence="7" key="3">
    <citation type="submission" date="2022-06" db="UniProtKB">
        <authorList>
            <consortium name="EnsemblMetazoa"/>
        </authorList>
    </citation>
    <scope>IDENTIFICATION</scope>
</reference>
<dbReference type="InterPro" id="IPR001781">
    <property type="entry name" value="Znf_LIM"/>
</dbReference>
<dbReference type="AlphaFoldDB" id="A0A834QZ56"/>
<evidence type="ECO:0000256" key="2">
    <source>
        <dbReference type="ARBA" id="ARBA00022833"/>
    </source>
</evidence>
<keyword evidence="8" id="KW-1185">Reference proteome</keyword>
<evidence type="ECO:0000313" key="7">
    <source>
        <dbReference type="EnsemblMetazoa" id="KAF7488094.1"/>
    </source>
</evidence>
<keyword evidence="1 4" id="KW-0479">Metal-binding</keyword>
<sequence>MERFDRENSKVINGLDCIRCRKMIENKNDCIECLEHFFHTDCFECVRCGNNLRMNRAFLLYQTNDLFDLFCFNCSKKIHNNFGTIVANTISNDDQCHYCDRSLYNQNDLKKGIEVKRREEKRDHFIYWANGFPFHKDCLRCSVCERVLDDVYFLNHNTINDVLGQENIIVCRDHQFEFPSRCEGCSPTIQHHVGKDRISVWDSGEAKYHIKYLARLFECEQEKKLDVSISRPDKTLVLAKCKRKSMNRNDSAKLRSNTRCSLRSIVQAHFCTPEVMTRCKKQSRMIRKPSMLRWK</sequence>
<evidence type="ECO:0000256" key="3">
    <source>
        <dbReference type="ARBA" id="ARBA00023038"/>
    </source>
</evidence>
<gene>
    <name evidence="6" type="ORF">SSS_2256</name>
</gene>
<dbReference type="OrthoDB" id="79452at2759"/>
<feature type="domain" description="LIM zinc-binding" evidence="5">
    <location>
        <begin position="15"/>
        <end position="81"/>
    </location>
</feature>
<protein>
    <recommendedName>
        <fullName evidence="5">LIM zinc-binding domain-containing protein</fullName>
    </recommendedName>
</protein>
<evidence type="ECO:0000313" key="6">
    <source>
        <dbReference type="EMBL" id="KAF7488094.1"/>
    </source>
</evidence>
<dbReference type="GO" id="GO:0046872">
    <property type="term" value="F:metal ion binding"/>
    <property type="evidence" value="ECO:0007669"/>
    <property type="project" value="UniProtKB-KW"/>
</dbReference>
<organism evidence="6">
    <name type="scientific">Sarcoptes scabiei</name>
    <name type="common">Itch mite</name>
    <name type="synonym">Acarus scabiei</name>
    <dbReference type="NCBI Taxonomy" id="52283"/>
    <lineage>
        <taxon>Eukaryota</taxon>
        <taxon>Metazoa</taxon>
        <taxon>Ecdysozoa</taxon>
        <taxon>Arthropoda</taxon>
        <taxon>Chelicerata</taxon>
        <taxon>Arachnida</taxon>
        <taxon>Acari</taxon>
        <taxon>Acariformes</taxon>
        <taxon>Sarcoptiformes</taxon>
        <taxon>Astigmata</taxon>
        <taxon>Psoroptidia</taxon>
        <taxon>Sarcoptoidea</taxon>
        <taxon>Sarcoptidae</taxon>
        <taxon>Sarcoptinae</taxon>
        <taxon>Sarcoptes</taxon>
    </lineage>
</organism>
<dbReference type="SMART" id="SM00132">
    <property type="entry name" value="LIM"/>
    <property type="match status" value="2"/>
</dbReference>
<evidence type="ECO:0000256" key="4">
    <source>
        <dbReference type="PROSITE-ProRule" id="PRU00125"/>
    </source>
</evidence>
<reference evidence="6" key="2">
    <citation type="submission" date="2020-01" db="EMBL/GenBank/DDBJ databases">
        <authorList>
            <person name="Korhonen P.K.K."/>
            <person name="Guangxu M.G."/>
            <person name="Wang T.W."/>
            <person name="Stroehlein A.J.S."/>
            <person name="Young N.D."/>
            <person name="Ang C.-S.A."/>
            <person name="Fernando D.W.F."/>
            <person name="Lu H.L."/>
            <person name="Taylor S.T."/>
            <person name="Ehtesham M.E.M."/>
            <person name="Najaraj S.H.N."/>
            <person name="Harsha G.H.G."/>
            <person name="Madugundu A.M."/>
            <person name="Renuse S.R."/>
            <person name="Holt D.H."/>
            <person name="Pandey A.P."/>
            <person name="Papenfuss A.P."/>
            <person name="Gasser R.B.G."/>
            <person name="Fischer K.F."/>
        </authorList>
    </citation>
    <scope>NUCLEOTIDE SEQUENCE</scope>
    <source>
        <strain evidence="6">SSS_KF_BRIS2020</strain>
    </source>
</reference>
<dbReference type="Proteomes" id="UP000070412">
    <property type="component" value="Unassembled WGS sequence"/>
</dbReference>
<keyword evidence="3 4" id="KW-0440">LIM domain</keyword>
<accession>A0A834QZ56</accession>
<dbReference type="PROSITE" id="PS00478">
    <property type="entry name" value="LIM_DOMAIN_1"/>
    <property type="match status" value="1"/>
</dbReference>
<reference evidence="8" key="1">
    <citation type="journal article" date="2020" name="PLoS Negl. Trop. Dis.">
        <title>High-quality nuclear genome for Sarcoptes scabiei-A critical resource for a neglected parasite.</title>
        <authorList>
            <person name="Korhonen P.K."/>
            <person name="Gasser R.B."/>
            <person name="Ma G."/>
            <person name="Wang T."/>
            <person name="Stroehlein A.J."/>
            <person name="Young N.D."/>
            <person name="Ang C.S."/>
            <person name="Fernando D.D."/>
            <person name="Lu H.C."/>
            <person name="Taylor S."/>
            <person name="Reynolds S.L."/>
            <person name="Mofiz E."/>
            <person name="Najaraj S.H."/>
            <person name="Gowda H."/>
            <person name="Madugundu A."/>
            <person name="Renuse S."/>
            <person name="Holt D."/>
            <person name="Pandey A."/>
            <person name="Papenfuss A.T."/>
            <person name="Fischer K."/>
        </authorList>
    </citation>
    <scope>NUCLEOTIDE SEQUENCE [LARGE SCALE GENOMIC DNA]</scope>
</reference>
<dbReference type="PROSITE" id="PS50023">
    <property type="entry name" value="LIM_DOMAIN_2"/>
    <property type="match status" value="2"/>
</dbReference>
<keyword evidence="2 4" id="KW-0862">Zinc</keyword>
<evidence type="ECO:0000259" key="5">
    <source>
        <dbReference type="PROSITE" id="PS50023"/>
    </source>
</evidence>
<evidence type="ECO:0000256" key="1">
    <source>
        <dbReference type="ARBA" id="ARBA00022723"/>
    </source>
</evidence>
<dbReference type="EMBL" id="WVUK01000066">
    <property type="protein sequence ID" value="KAF7488094.1"/>
    <property type="molecule type" value="Genomic_DNA"/>
</dbReference>
<dbReference type="Gene3D" id="2.10.110.10">
    <property type="entry name" value="Cysteine Rich Protein"/>
    <property type="match status" value="2"/>
</dbReference>
<evidence type="ECO:0000313" key="8">
    <source>
        <dbReference type="Proteomes" id="UP000070412"/>
    </source>
</evidence>